<dbReference type="EMBL" id="JOWA01000143">
    <property type="protein sequence ID" value="KEZ39479.1"/>
    <property type="molecule type" value="Genomic_DNA"/>
</dbReference>
<dbReference type="OrthoDB" id="379794at2759"/>
<comment type="caution">
    <text evidence="8">The sequence shown here is derived from an EMBL/GenBank/DDBJ whole genome shotgun (WGS) entry which is preliminary data.</text>
</comment>
<dbReference type="Proteomes" id="UP000028545">
    <property type="component" value="Unassembled WGS sequence"/>
</dbReference>
<feature type="region of interest" description="Disordered" evidence="6">
    <location>
        <begin position="396"/>
        <end position="415"/>
    </location>
</feature>
<comment type="similarity">
    <text evidence="1">Belongs to the ataxin-10 family.</text>
</comment>
<feature type="domain" description="Ataxin-10" evidence="7">
    <location>
        <begin position="781"/>
        <end position="856"/>
    </location>
</feature>
<dbReference type="InterPro" id="IPR051374">
    <property type="entry name" value="Ataxin-10/CTR86_families"/>
</dbReference>
<dbReference type="AlphaFoldDB" id="A0A084FWL7"/>
<feature type="region of interest" description="Disordered" evidence="6">
    <location>
        <begin position="665"/>
        <end position="750"/>
    </location>
</feature>
<organism evidence="8 9">
    <name type="scientific">Pseudallescheria apiosperma</name>
    <name type="common">Scedosporium apiospermum</name>
    <dbReference type="NCBI Taxonomy" id="563466"/>
    <lineage>
        <taxon>Eukaryota</taxon>
        <taxon>Fungi</taxon>
        <taxon>Dikarya</taxon>
        <taxon>Ascomycota</taxon>
        <taxon>Pezizomycotina</taxon>
        <taxon>Sordariomycetes</taxon>
        <taxon>Hypocreomycetidae</taxon>
        <taxon>Microascales</taxon>
        <taxon>Microascaceae</taxon>
        <taxon>Scedosporium</taxon>
    </lineage>
</organism>
<gene>
    <name evidence="8" type="ORF">SAPIO_CDS9345</name>
</gene>
<feature type="compositionally biased region" description="Low complexity" evidence="6">
    <location>
        <begin position="398"/>
        <end position="412"/>
    </location>
</feature>
<comment type="function">
    <text evidence="4">May play a role in the regulation of cytokinesis.</text>
</comment>
<evidence type="ECO:0000256" key="2">
    <source>
        <dbReference type="ARBA" id="ARBA00022618"/>
    </source>
</evidence>
<proteinExistence type="inferred from homology"/>
<dbReference type="VEuPathDB" id="FungiDB:SAPIO_CDS9345"/>
<evidence type="ECO:0000256" key="3">
    <source>
        <dbReference type="ARBA" id="ARBA00023306"/>
    </source>
</evidence>
<dbReference type="PANTHER" id="PTHR13255">
    <property type="entry name" value="ATAXIN-10"/>
    <property type="match status" value="1"/>
</dbReference>
<evidence type="ECO:0000313" key="8">
    <source>
        <dbReference type="EMBL" id="KEZ39479.1"/>
    </source>
</evidence>
<dbReference type="PANTHER" id="PTHR13255:SF0">
    <property type="entry name" value="ATAXIN-10"/>
    <property type="match status" value="1"/>
</dbReference>
<evidence type="ECO:0000256" key="5">
    <source>
        <dbReference type="ARBA" id="ARBA00044801"/>
    </source>
</evidence>
<protein>
    <recommendedName>
        <fullName evidence="5">Ataxin-10 homolog</fullName>
    </recommendedName>
</protein>
<keyword evidence="9" id="KW-1185">Reference proteome</keyword>
<evidence type="ECO:0000259" key="7">
    <source>
        <dbReference type="Pfam" id="PF09759"/>
    </source>
</evidence>
<dbReference type="RefSeq" id="XP_016639278.1">
    <property type="nucleotide sequence ID" value="XM_016790768.1"/>
</dbReference>
<evidence type="ECO:0000256" key="6">
    <source>
        <dbReference type="SAM" id="MobiDB-lite"/>
    </source>
</evidence>
<accession>A0A084FWL7</accession>
<dbReference type="HOGENOM" id="CLU_005559_0_0_1"/>
<feature type="compositionally biased region" description="Basic residues" evidence="6">
    <location>
        <begin position="689"/>
        <end position="711"/>
    </location>
</feature>
<keyword evidence="2" id="KW-0132">Cell division</keyword>
<dbReference type="Pfam" id="PF09759">
    <property type="entry name" value="Atx10homo_assoc"/>
    <property type="match status" value="1"/>
</dbReference>
<name>A0A084FWL7_PSEDA</name>
<feature type="compositionally biased region" description="Basic and acidic residues" evidence="6">
    <location>
        <begin position="888"/>
        <end position="897"/>
    </location>
</feature>
<feature type="compositionally biased region" description="Low complexity" evidence="6">
    <location>
        <begin position="1"/>
        <end position="17"/>
    </location>
</feature>
<dbReference type="GO" id="GO:0005829">
    <property type="term" value="C:cytosol"/>
    <property type="evidence" value="ECO:0007669"/>
    <property type="project" value="TreeGrafter"/>
</dbReference>
<dbReference type="InterPro" id="IPR019156">
    <property type="entry name" value="Ataxin-10_domain"/>
</dbReference>
<feature type="region of interest" description="Disordered" evidence="6">
    <location>
        <begin position="1"/>
        <end position="25"/>
    </location>
</feature>
<dbReference type="GO" id="GO:0051301">
    <property type="term" value="P:cell division"/>
    <property type="evidence" value="ECO:0007669"/>
    <property type="project" value="UniProtKB-KW"/>
</dbReference>
<dbReference type="KEGG" id="sapo:SAPIO_CDS9345"/>
<dbReference type="GeneID" id="27728417"/>
<dbReference type="Gene3D" id="3.40.50.1980">
    <property type="entry name" value="Nitrogenase molybdenum iron protein domain"/>
    <property type="match status" value="1"/>
</dbReference>
<keyword evidence="3" id="KW-0131">Cell cycle</keyword>
<evidence type="ECO:0000256" key="1">
    <source>
        <dbReference type="ARBA" id="ARBA00008384"/>
    </source>
</evidence>
<reference evidence="8 9" key="1">
    <citation type="journal article" date="2014" name="Genome Announc.">
        <title>Draft genome sequence of the pathogenic fungus Scedosporium apiospermum.</title>
        <authorList>
            <person name="Vandeputte P."/>
            <person name="Ghamrawi S."/>
            <person name="Rechenmann M."/>
            <person name="Iltis A."/>
            <person name="Giraud S."/>
            <person name="Fleury M."/>
            <person name="Thornton C."/>
            <person name="Delhaes L."/>
            <person name="Meyer W."/>
            <person name="Papon N."/>
            <person name="Bouchara J.P."/>
        </authorList>
    </citation>
    <scope>NUCLEOTIDE SEQUENCE [LARGE SCALE GENOMIC DNA]</scope>
    <source>
        <strain evidence="8 9">IHEM 14462</strain>
    </source>
</reference>
<sequence length="915" mass="102215">MSVAESSSAQPAVSAPQPTAPPSLGESIEEKCLLASLITIECHFTGRPVLGPKSTRQAISMLSKSLEKTQDEDVRTRKFGPNIEIWVYLRKIFQSAIPNLANRALGPLEGPDVAASYPQSSTLIVKNYATIKEDVQILDILMQIARNILVSDSRPVPQDLCAAATFDKMAYKTIVLCAYVTNNSKSPGSDVEGTTDFFEKVLEIHDLFKRLLVTTLQQAHNWVVGHHWNKMQLFLDVLFDDAEGEPVLASPVPAELRWTEPNMEVARTEVNNWLARNSKLGPSATALLKEYMAHHAKDQPSPLDSVSPLAWNWLPKVPYEIHVQDDSNVTPVWDPNTKSKWDRDRLYLRTSHEIDSWWTEVVGANFEDVTAMQSVDAAKEELGSARKALLQRWAEEQASSATDPSSPTTYSSRLHNDDEVMSSGILTEIPNILDPRQIEALYMIIKTCILDSHGDGLTPCGENLQKTRCKMFLALNSGRSLFKEMLVYVGIWVLDDTALVYQVMRDIVLALHHNSLIPAAWNRVSSYRNFILSPAQSVLLRLVGDIFCSTTAHMDDVSQQEKSKLFKLIHFFYTFFRSFIVPEYAAIMHVQSQIREGKMEPSDFRMDYWEMQRAKAALIQYLEFIELVAEIRETRELLIKWEAVYDLIVLLTALEAAVPKLPLVDMSNGQPKAVRQPGSSGGSSSPKDPHHHHHHHHHHSHHHHHHHHHSHDYHDAHSDFDPDSDNESFDSTGPMDMTSEHSGSTSREQGSKYAWAGVKAPIFTIIATLLQPRPGRGTPGNADVQRQVLQNNGLVALLNCVSYDGYQPLSRERVTLCLKWLVEGNKDAADWFKELFKHTEAAAAASALAAVGAQQQQRPASAAGPSTEPVRRVRVDGVQGDVPVRARSEAHEVEEPRGGIQGGGGLTQMEEDFMA</sequence>
<evidence type="ECO:0000256" key="4">
    <source>
        <dbReference type="ARBA" id="ARBA00044746"/>
    </source>
</evidence>
<dbReference type="OMA" id="FIMHNEH"/>
<feature type="region of interest" description="Disordered" evidence="6">
    <location>
        <begin position="888"/>
        <end position="915"/>
    </location>
</feature>
<evidence type="ECO:0000313" key="9">
    <source>
        <dbReference type="Proteomes" id="UP000028545"/>
    </source>
</evidence>